<gene>
    <name evidence="16" type="ORF">TCAL_03421</name>
</gene>
<dbReference type="Proteomes" id="UP000318571">
    <property type="component" value="Chromosome 7"/>
</dbReference>
<evidence type="ECO:0000256" key="14">
    <source>
        <dbReference type="PIRSR" id="PIRSR602401-1"/>
    </source>
</evidence>
<evidence type="ECO:0000256" key="3">
    <source>
        <dbReference type="ARBA" id="ARBA00004174"/>
    </source>
</evidence>
<keyword evidence="9" id="KW-0492">Microsome</keyword>
<dbReference type="PRINTS" id="PR00463">
    <property type="entry name" value="EP450I"/>
</dbReference>
<evidence type="ECO:0000256" key="11">
    <source>
        <dbReference type="ARBA" id="ARBA00023004"/>
    </source>
</evidence>
<keyword evidence="8" id="KW-0256">Endoplasmic reticulum</keyword>
<dbReference type="GO" id="GO:0006805">
    <property type="term" value="P:xenobiotic metabolic process"/>
    <property type="evidence" value="ECO:0007669"/>
    <property type="project" value="TreeGrafter"/>
</dbReference>
<dbReference type="STRING" id="6832.A0A553P4N0"/>
<dbReference type="InterPro" id="IPR002401">
    <property type="entry name" value="Cyt_P450_E_grp-I"/>
</dbReference>
<comment type="caution">
    <text evidence="16">The sequence shown here is derived from an EMBL/GenBank/DDBJ whole genome shotgun (WGS) entry which is preliminary data.</text>
</comment>
<evidence type="ECO:0000313" key="16">
    <source>
        <dbReference type="EMBL" id="TRY72647.1"/>
    </source>
</evidence>
<proteinExistence type="inferred from homology"/>
<evidence type="ECO:0000313" key="17">
    <source>
        <dbReference type="Proteomes" id="UP000318571"/>
    </source>
</evidence>
<keyword evidence="10 15" id="KW-0560">Oxidoreductase</keyword>
<dbReference type="PROSITE" id="PS00086">
    <property type="entry name" value="CYTOCHROME_P450"/>
    <property type="match status" value="1"/>
</dbReference>
<keyword evidence="13" id="KW-0472">Membrane</keyword>
<evidence type="ECO:0000256" key="8">
    <source>
        <dbReference type="ARBA" id="ARBA00022824"/>
    </source>
</evidence>
<dbReference type="GO" id="GO:0005506">
    <property type="term" value="F:iron ion binding"/>
    <property type="evidence" value="ECO:0007669"/>
    <property type="project" value="InterPro"/>
</dbReference>
<keyword evidence="17" id="KW-1185">Reference proteome</keyword>
<dbReference type="PRINTS" id="PR00385">
    <property type="entry name" value="P450"/>
</dbReference>
<evidence type="ECO:0000256" key="6">
    <source>
        <dbReference type="ARBA" id="ARBA00022617"/>
    </source>
</evidence>
<evidence type="ECO:0000256" key="4">
    <source>
        <dbReference type="ARBA" id="ARBA00004406"/>
    </source>
</evidence>
<keyword evidence="6 14" id="KW-0349">Heme</keyword>
<dbReference type="InterPro" id="IPR036396">
    <property type="entry name" value="Cyt_P450_sf"/>
</dbReference>
<comment type="cofactor">
    <cofactor evidence="1 14">
        <name>heme</name>
        <dbReference type="ChEBI" id="CHEBI:30413"/>
    </cofactor>
</comment>
<dbReference type="GO" id="GO:0005789">
    <property type="term" value="C:endoplasmic reticulum membrane"/>
    <property type="evidence" value="ECO:0007669"/>
    <property type="project" value="UniProtKB-SubCell"/>
</dbReference>
<dbReference type="GO" id="GO:0006082">
    <property type="term" value="P:organic acid metabolic process"/>
    <property type="evidence" value="ECO:0007669"/>
    <property type="project" value="TreeGrafter"/>
</dbReference>
<protein>
    <recommendedName>
        <fullName evidence="18">Cytochrome P450</fullName>
    </recommendedName>
</protein>
<dbReference type="AlphaFoldDB" id="A0A553P4N0"/>
<evidence type="ECO:0000256" key="10">
    <source>
        <dbReference type="ARBA" id="ARBA00023002"/>
    </source>
</evidence>
<dbReference type="PANTHER" id="PTHR24300">
    <property type="entry name" value="CYTOCHROME P450 508A4-RELATED"/>
    <property type="match status" value="1"/>
</dbReference>
<dbReference type="PANTHER" id="PTHR24300:SF375">
    <property type="entry name" value="CYTOCHROME P450 FAMILY"/>
    <property type="match status" value="1"/>
</dbReference>
<name>A0A553P4N0_TIGCA</name>
<evidence type="ECO:0000256" key="2">
    <source>
        <dbReference type="ARBA" id="ARBA00003690"/>
    </source>
</evidence>
<dbReference type="InterPro" id="IPR001128">
    <property type="entry name" value="Cyt_P450"/>
</dbReference>
<feature type="binding site" description="axial binding residue" evidence="14">
    <location>
        <position position="447"/>
    </location>
    <ligand>
        <name>heme</name>
        <dbReference type="ChEBI" id="CHEBI:30413"/>
    </ligand>
    <ligandPart>
        <name>Fe</name>
        <dbReference type="ChEBI" id="CHEBI:18248"/>
    </ligandPart>
</feature>
<dbReference type="OrthoDB" id="6367128at2759"/>
<evidence type="ECO:0000256" key="13">
    <source>
        <dbReference type="ARBA" id="ARBA00023136"/>
    </source>
</evidence>
<evidence type="ECO:0000256" key="9">
    <source>
        <dbReference type="ARBA" id="ARBA00022848"/>
    </source>
</evidence>
<dbReference type="EMBL" id="VCGU01000008">
    <property type="protein sequence ID" value="TRY72647.1"/>
    <property type="molecule type" value="Genomic_DNA"/>
</dbReference>
<comment type="function">
    <text evidence="2">May be involved in the metabolism of insect hormones and in the breakdown of synthetic insecticides.</text>
</comment>
<keyword evidence="11 14" id="KW-0408">Iron</keyword>
<evidence type="ECO:0000256" key="12">
    <source>
        <dbReference type="ARBA" id="ARBA00023033"/>
    </source>
</evidence>
<keyword evidence="7 14" id="KW-0479">Metal-binding</keyword>
<keyword evidence="12 15" id="KW-0503">Monooxygenase</keyword>
<comment type="subcellular location">
    <subcellularLocation>
        <location evidence="4">Endoplasmic reticulum membrane</location>
        <topology evidence="4">Peripheral membrane protein</topology>
    </subcellularLocation>
    <subcellularLocation>
        <location evidence="3">Microsome membrane</location>
        <topology evidence="3">Peripheral membrane protein</topology>
    </subcellularLocation>
</comment>
<evidence type="ECO:0008006" key="18">
    <source>
        <dbReference type="Google" id="ProtNLM"/>
    </source>
</evidence>
<dbReference type="Gene3D" id="1.10.630.10">
    <property type="entry name" value="Cytochrome P450"/>
    <property type="match status" value="1"/>
</dbReference>
<dbReference type="InterPro" id="IPR017972">
    <property type="entry name" value="Cyt_P450_CS"/>
</dbReference>
<dbReference type="GO" id="GO:0016712">
    <property type="term" value="F:oxidoreductase activity, acting on paired donors, with incorporation or reduction of molecular oxygen, reduced flavin or flavoprotein as one donor, and incorporation of one atom of oxygen"/>
    <property type="evidence" value="ECO:0007669"/>
    <property type="project" value="TreeGrafter"/>
</dbReference>
<dbReference type="InterPro" id="IPR050182">
    <property type="entry name" value="Cytochrome_P450_fam2"/>
</dbReference>
<reference evidence="16 17" key="1">
    <citation type="journal article" date="2018" name="Nat. Ecol. Evol.">
        <title>Genomic signatures of mitonuclear coevolution across populations of Tigriopus californicus.</title>
        <authorList>
            <person name="Barreto F.S."/>
            <person name="Watson E.T."/>
            <person name="Lima T.G."/>
            <person name="Willett C.S."/>
            <person name="Edmands S."/>
            <person name="Li W."/>
            <person name="Burton R.S."/>
        </authorList>
    </citation>
    <scope>NUCLEOTIDE SEQUENCE [LARGE SCALE GENOMIC DNA]</scope>
    <source>
        <strain evidence="16 17">San Diego</strain>
    </source>
</reference>
<dbReference type="SUPFAM" id="SSF48264">
    <property type="entry name" value="Cytochrome P450"/>
    <property type="match status" value="1"/>
</dbReference>
<dbReference type="Pfam" id="PF00067">
    <property type="entry name" value="p450"/>
    <property type="match status" value="1"/>
</dbReference>
<dbReference type="OMA" id="NAMFKER"/>
<comment type="similarity">
    <text evidence="5 15">Belongs to the cytochrome P450 family.</text>
</comment>
<sequence>MSVIWLSFGALFGLCVVHYAKKYFWDYWDMKGPSVFLSFPIIGHAWKLSPNPHKTMEDLKATYGNLFRFDIGPYPSLVVAGFEEFQEICRMDVFNGRFFGILPAVQTVFGTDSRGEVFGVSASNGQTWTEQRKFMHQNLNMAGMGKKSTLEDIINQEAEIAAERMASVAKNGTVQIKKFFPVAINNIVWRMITGITSSQDDPFMLYLTDRMNRHFESLSPSNITAILQQYFHRFTNILDKLNLPTCFKDLYIIRQFLDNEFKKIDPDPNGLYVAKFKAEIQAAASNPESSFHGTDGDFHLSGHAVDLFVAGTETTSTVLEWVIWYLIGHQDMQERMYEELDKVFGAHPPTLDRHDNLPFTQAFLLEVNRHSPMGLTSVPRFNSSAVTFRGIHIPKRTQIVPCLSTINRDPKHFTDPHKFDPKRFLDAQGQFVRNDHVVIFGLGKRKCVGDVLAKAEIFLFVAQIVLRFKLTPATPISDEIELGLAIRPSPYSITAVSRV</sequence>
<evidence type="ECO:0000256" key="15">
    <source>
        <dbReference type="RuleBase" id="RU000461"/>
    </source>
</evidence>
<dbReference type="FunFam" id="1.10.630.10:FF:000238">
    <property type="entry name" value="Cytochrome P450 2A6"/>
    <property type="match status" value="1"/>
</dbReference>
<evidence type="ECO:0000256" key="5">
    <source>
        <dbReference type="ARBA" id="ARBA00010617"/>
    </source>
</evidence>
<organism evidence="16 17">
    <name type="scientific">Tigriopus californicus</name>
    <name type="common">Marine copepod</name>
    <dbReference type="NCBI Taxonomy" id="6832"/>
    <lineage>
        <taxon>Eukaryota</taxon>
        <taxon>Metazoa</taxon>
        <taxon>Ecdysozoa</taxon>
        <taxon>Arthropoda</taxon>
        <taxon>Crustacea</taxon>
        <taxon>Multicrustacea</taxon>
        <taxon>Hexanauplia</taxon>
        <taxon>Copepoda</taxon>
        <taxon>Harpacticoida</taxon>
        <taxon>Harpacticidae</taxon>
        <taxon>Tigriopus</taxon>
    </lineage>
</organism>
<dbReference type="GO" id="GO:0020037">
    <property type="term" value="F:heme binding"/>
    <property type="evidence" value="ECO:0007669"/>
    <property type="project" value="InterPro"/>
</dbReference>
<evidence type="ECO:0000256" key="1">
    <source>
        <dbReference type="ARBA" id="ARBA00001971"/>
    </source>
</evidence>
<accession>A0A553P4N0</accession>
<evidence type="ECO:0000256" key="7">
    <source>
        <dbReference type="ARBA" id="ARBA00022723"/>
    </source>
</evidence>